<proteinExistence type="inferred from homology"/>
<keyword evidence="4" id="KW-1185">Reference proteome</keyword>
<dbReference type="PANTHER" id="PTHR30041:SF8">
    <property type="entry name" value="PROTEIN YFFB"/>
    <property type="match status" value="1"/>
</dbReference>
<dbReference type="InterPro" id="IPR036249">
    <property type="entry name" value="Thioredoxin-like_sf"/>
</dbReference>
<dbReference type="EMBL" id="CP066776">
    <property type="protein sequence ID" value="QQL44953.1"/>
    <property type="molecule type" value="Genomic_DNA"/>
</dbReference>
<sequence length="118" mass="13400">MIRVYAYKNCDGCRKAVNWLGQRGVEFEQLPVRETPPSVEELEFAATAVDGGLRKLFNTAGKDYREMGMKDKLPQMTEEEAIELLSQHGNLVKRPLLLDRERGIALAGFKEAVWAELF</sequence>
<dbReference type="InterPro" id="IPR006660">
    <property type="entry name" value="Arsenate_reductase-like"/>
</dbReference>
<dbReference type="PROSITE" id="PS51353">
    <property type="entry name" value="ARSC"/>
    <property type="match status" value="1"/>
</dbReference>
<gene>
    <name evidence="3" type="ORF">G3M56_013970</name>
</gene>
<dbReference type="PANTHER" id="PTHR30041">
    <property type="entry name" value="ARSENATE REDUCTASE"/>
    <property type="match status" value="1"/>
</dbReference>
<dbReference type="Pfam" id="PF03960">
    <property type="entry name" value="ArsC"/>
    <property type="match status" value="1"/>
</dbReference>
<evidence type="ECO:0000313" key="3">
    <source>
        <dbReference type="EMBL" id="QQL44953.1"/>
    </source>
</evidence>
<dbReference type="KEGG" id="soa:G3M56_013970"/>
<dbReference type="RefSeq" id="WP_164365307.1">
    <property type="nucleotide sequence ID" value="NZ_CP066776.1"/>
</dbReference>
<accession>A0A6B3L881</accession>
<evidence type="ECO:0000313" key="4">
    <source>
        <dbReference type="Proteomes" id="UP000475117"/>
    </source>
</evidence>
<protein>
    <submittedName>
        <fullName evidence="3">Spx/MgsR family RNA polymerase-binding regulatory protein</fullName>
    </submittedName>
</protein>
<name>A0A6B3L881_9BACT</name>
<dbReference type="InterPro" id="IPR006504">
    <property type="entry name" value="Tscrpt_reg_Spx/MgsR"/>
</dbReference>
<dbReference type="AlphaFoldDB" id="A0A6B3L881"/>
<dbReference type="Proteomes" id="UP000475117">
    <property type="component" value="Chromosome"/>
</dbReference>
<evidence type="ECO:0000256" key="2">
    <source>
        <dbReference type="PROSITE-ProRule" id="PRU01282"/>
    </source>
</evidence>
<dbReference type="Gene3D" id="3.40.30.10">
    <property type="entry name" value="Glutaredoxin"/>
    <property type="match status" value="1"/>
</dbReference>
<organism evidence="3 4">
    <name type="scientific">Sulfuriroseicoccus oceanibius</name>
    <dbReference type="NCBI Taxonomy" id="2707525"/>
    <lineage>
        <taxon>Bacteria</taxon>
        <taxon>Pseudomonadati</taxon>
        <taxon>Verrucomicrobiota</taxon>
        <taxon>Verrucomicrobiia</taxon>
        <taxon>Verrucomicrobiales</taxon>
        <taxon>Verrucomicrobiaceae</taxon>
        <taxon>Sulfuriroseicoccus</taxon>
    </lineage>
</organism>
<reference evidence="3 4" key="1">
    <citation type="submission" date="2020-12" db="EMBL/GenBank/DDBJ databases">
        <title>Sulforoseuscoccus oceanibium gen. nov., sp. nov., a representative of the phylum Verrucomicrobia with special cytoplasmic membrane, and proposal of Sulforoseuscoccusaceae fam. nov.</title>
        <authorList>
            <person name="Xi F."/>
        </authorList>
    </citation>
    <scope>NUCLEOTIDE SEQUENCE [LARGE SCALE GENOMIC DNA]</scope>
    <source>
        <strain evidence="3 4">T37</strain>
    </source>
</reference>
<comment type="similarity">
    <text evidence="1 2">Belongs to the ArsC family.</text>
</comment>
<dbReference type="NCBIfam" id="TIGR01617">
    <property type="entry name" value="arsC_related"/>
    <property type="match status" value="1"/>
</dbReference>
<evidence type="ECO:0000256" key="1">
    <source>
        <dbReference type="ARBA" id="ARBA00007198"/>
    </source>
</evidence>
<dbReference type="SUPFAM" id="SSF52833">
    <property type="entry name" value="Thioredoxin-like"/>
    <property type="match status" value="1"/>
</dbReference>